<reference evidence="1" key="1">
    <citation type="submission" date="2022-03" db="EMBL/GenBank/DDBJ databases">
        <authorList>
            <person name="Martin H S."/>
        </authorList>
    </citation>
    <scope>NUCLEOTIDE SEQUENCE</scope>
</reference>
<evidence type="ECO:0000313" key="1">
    <source>
        <dbReference type="EMBL" id="CAH2075665.1"/>
    </source>
</evidence>
<feature type="non-terminal residue" evidence="1">
    <location>
        <position position="121"/>
    </location>
</feature>
<proteinExistence type="predicted"/>
<organism evidence="1 2">
    <name type="scientific">Iphiclides podalirius</name>
    <name type="common">scarce swallowtail</name>
    <dbReference type="NCBI Taxonomy" id="110791"/>
    <lineage>
        <taxon>Eukaryota</taxon>
        <taxon>Metazoa</taxon>
        <taxon>Ecdysozoa</taxon>
        <taxon>Arthropoda</taxon>
        <taxon>Hexapoda</taxon>
        <taxon>Insecta</taxon>
        <taxon>Pterygota</taxon>
        <taxon>Neoptera</taxon>
        <taxon>Endopterygota</taxon>
        <taxon>Lepidoptera</taxon>
        <taxon>Glossata</taxon>
        <taxon>Ditrysia</taxon>
        <taxon>Papilionoidea</taxon>
        <taxon>Papilionidae</taxon>
        <taxon>Papilioninae</taxon>
        <taxon>Iphiclides</taxon>
    </lineage>
</organism>
<name>A0ABN8JBS0_9NEOP</name>
<accession>A0ABN8JBS0</accession>
<protein>
    <submittedName>
        <fullName evidence="1">Uncharacterized protein</fullName>
    </submittedName>
</protein>
<sequence>MPRGAPKCLSRQRDVAEMLFIRAIIGAPGPRRIRINVSSGRHSHKSRHEADHACHQSIVEHCVEARVGVRGRGHVLVRPELIRRSLAHQRPPKEINTRCVPADKSSGTALIRFYDMPNCSR</sequence>
<dbReference type="EMBL" id="OW152820">
    <property type="protein sequence ID" value="CAH2075665.1"/>
    <property type="molecule type" value="Genomic_DNA"/>
</dbReference>
<keyword evidence="2" id="KW-1185">Reference proteome</keyword>
<dbReference type="Proteomes" id="UP000837857">
    <property type="component" value="Chromosome 8"/>
</dbReference>
<evidence type="ECO:0000313" key="2">
    <source>
        <dbReference type="Proteomes" id="UP000837857"/>
    </source>
</evidence>
<gene>
    <name evidence="1" type="ORF">IPOD504_LOCUS16992</name>
</gene>